<keyword evidence="5" id="KW-1185">Reference proteome</keyword>
<dbReference type="PANTHER" id="PTHR23259:SF70">
    <property type="entry name" value="ACCESSORY GLAND PROTEIN ACP62F-RELATED"/>
    <property type="match status" value="1"/>
</dbReference>
<feature type="domain" description="TIL" evidence="3">
    <location>
        <begin position="203"/>
        <end position="253"/>
    </location>
</feature>
<evidence type="ECO:0000256" key="2">
    <source>
        <dbReference type="ARBA" id="ARBA00023157"/>
    </source>
</evidence>
<dbReference type="Proteomes" id="UP000299102">
    <property type="component" value="Unassembled WGS sequence"/>
</dbReference>
<feature type="domain" description="TIL" evidence="3">
    <location>
        <begin position="264"/>
        <end position="318"/>
    </location>
</feature>
<organism evidence="4 5">
    <name type="scientific">Eumeta variegata</name>
    <name type="common">Bagworm moth</name>
    <name type="synonym">Eumeta japonica</name>
    <dbReference type="NCBI Taxonomy" id="151549"/>
    <lineage>
        <taxon>Eukaryota</taxon>
        <taxon>Metazoa</taxon>
        <taxon>Ecdysozoa</taxon>
        <taxon>Arthropoda</taxon>
        <taxon>Hexapoda</taxon>
        <taxon>Insecta</taxon>
        <taxon>Pterygota</taxon>
        <taxon>Neoptera</taxon>
        <taxon>Endopterygota</taxon>
        <taxon>Lepidoptera</taxon>
        <taxon>Glossata</taxon>
        <taxon>Ditrysia</taxon>
        <taxon>Tineoidea</taxon>
        <taxon>Psychidae</taxon>
        <taxon>Oiketicinae</taxon>
        <taxon>Eumeta</taxon>
    </lineage>
</organism>
<dbReference type="AlphaFoldDB" id="A0A4C1WQA3"/>
<sequence>MTDNRIEIVSRTWSKIGECRALNCSQLGQPLACASVDADSCKKGCICAQGYVRDKKGKCIPQDTCPEGCGGDPNAKTGCSNYCRHSCSDYNEPGGACALFCIVNGCACKDNYVYDSSSNKCVLPKDCPPKCPKNEVYSTCIQGECRALNCSQLGQPLACASVDADSCKKGCICAQGYVRDKKGKCIPQDTCPEGCGGDPNAKTGCNNYCGDSCLDYNKTDVICTDICTLNGCSCKDNYVYDSTSKKCVLPKDCNVGCGGDPNAVSGCAGYCGTKCTTSNWNAQQRKLLCVHACIKGCKCISGYLYDEKVKKCVPPEDCS</sequence>
<reference evidence="4 5" key="1">
    <citation type="journal article" date="2019" name="Commun. Biol.">
        <title>The bagworm genome reveals a unique fibroin gene that provides high tensile strength.</title>
        <authorList>
            <person name="Kono N."/>
            <person name="Nakamura H."/>
            <person name="Ohtoshi R."/>
            <person name="Tomita M."/>
            <person name="Numata K."/>
            <person name="Arakawa K."/>
        </authorList>
    </citation>
    <scope>NUCLEOTIDE SEQUENCE [LARGE SCALE GENOMIC DNA]</scope>
</reference>
<feature type="domain" description="TIL" evidence="3">
    <location>
        <begin position="131"/>
        <end position="191"/>
    </location>
</feature>
<feature type="domain" description="TIL" evidence="3">
    <location>
        <begin position="18"/>
        <end position="65"/>
    </location>
</feature>
<dbReference type="SUPFAM" id="SSF57567">
    <property type="entry name" value="Serine protease inhibitors"/>
    <property type="match status" value="4"/>
</dbReference>
<evidence type="ECO:0000313" key="4">
    <source>
        <dbReference type="EMBL" id="GBP53676.1"/>
    </source>
</evidence>
<evidence type="ECO:0000313" key="5">
    <source>
        <dbReference type="Proteomes" id="UP000299102"/>
    </source>
</evidence>
<keyword evidence="2" id="KW-1015">Disulfide bond</keyword>
<feature type="domain" description="TIL" evidence="3">
    <location>
        <begin position="77"/>
        <end position="127"/>
    </location>
</feature>
<dbReference type="InterPro" id="IPR036084">
    <property type="entry name" value="Ser_inhib-like_sf"/>
</dbReference>
<accession>A0A4C1WQA3</accession>
<gene>
    <name evidence="4" type="ORF">EVAR_36046_1</name>
</gene>
<dbReference type="InterPro" id="IPR051368">
    <property type="entry name" value="SerProtInhib-TIL_Domain"/>
</dbReference>
<dbReference type="CDD" id="cd19941">
    <property type="entry name" value="TIL"/>
    <property type="match status" value="2"/>
</dbReference>
<proteinExistence type="predicted"/>
<comment type="caution">
    <text evidence="4">The sequence shown here is derived from an EMBL/GenBank/DDBJ whole genome shotgun (WGS) entry which is preliminary data.</text>
</comment>
<name>A0A4C1WQA3_EUMVA</name>
<evidence type="ECO:0000256" key="1">
    <source>
        <dbReference type="ARBA" id="ARBA00022690"/>
    </source>
</evidence>
<dbReference type="Gene3D" id="2.10.25.10">
    <property type="entry name" value="Laminin"/>
    <property type="match status" value="5"/>
</dbReference>
<dbReference type="Pfam" id="PF01826">
    <property type="entry name" value="TIL"/>
    <property type="match status" value="5"/>
</dbReference>
<dbReference type="PANTHER" id="PTHR23259">
    <property type="entry name" value="RIDDLE"/>
    <property type="match status" value="1"/>
</dbReference>
<keyword evidence="1" id="KW-0646">Protease inhibitor</keyword>
<dbReference type="STRING" id="151549.A0A4C1WQA3"/>
<protein>
    <recommendedName>
        <fullName evidence="3">TIL domain-containing protein</fullName>
    </recommendedName>
</protein>
<dbReference type="GO" id="GO:0030414">
    <property type="term" value="F:peptidase inhibitor activity"/>
    <property type="evidence" value="ECO:0007669"/>
    <property type="project" value="UniProtKB-KW"/>
</dbReference>
<dbReference type="InterPro" id="IPR002919">
    <property type="entry name" value="TIL_dom"/>
</dbReference>
<evidence type="ECO:0000259" key="3">
    <source>
        <dbReference type="Pfam" id="PF01826"/>
    </source>
</evidence>
<dbReference type="EMBL" id="BGZK01000631">
    <property type="protein sequence ID" value="GBP53676.1"/>
    <property type="molecule type" value="Genomic_DNA"/>
</dbReference>
<dbReference type="OrthoDB" id="671595at2759"/>